<dbReference type="GO" id="GO:0008878">
    <property type="term" value="F:glucose-1-phosphate adenylyltransferase activity"/>
    <property type="evidence" value="ECO:0007669"/>
    <property type="project" value="UniProtKB-EC"/>
</dbReference>
<dbReference type="InterPro" id="IPR011004">
    <property type="entry name" value="Trimer_LpxA-like_sf"/>
</dbReference>
<dbReference type="Pfam" id="PF24894">
    <property type="entry name" value="Hexapep_GlmU"/>
    <property type="match status" value="1"/>
</dbReference>
<dbReference type="EC" id="2.7.7.27" evidence="5"/>
<dbReference type="InterPro" id="IPR011832">
    <property type="entry name" value="GlgDAde_trans"/>
</dbReference>
<keyword evidence="5" id="KW-0808">Transferase</keyword>
<dbReference type="InterPro" id="IPR005835">
    <property type="entry name" value="NTP_transferase_dom"/>
</dbReference>
<dbReference type="PANTHER" id="PTHR43523">
    <property type="entry name" value="GLUCOSE-1-PHOSPHATE ADENYLYLTRANSFERASE-RELATED"/>
    <property type="match status" value="1"/>
</dbReference>
<protein>
    <submittedName>
        <fullName evidence="5">Glucose-1-phosphate adenylyltransferase subunit GlgD</fullName>
        <ecNumber evidence="5">2.7.7.27</ecNumber>
    </submittedName>
</protein>
<gene>
    <name evidence="5" type="primary">glgD</name>
    <name evidence="5" type="ORF">IAA66_03075</name>
</gene>
<reference evidence="5" key="2">
    <citation type="journal article" date="2021" name="PeerJ">
        <title>Extensive microbial diversity within the chicken gut microbiome revealed by metagenomics and culture.</title>
        <authorList>
            <person name="Gilroy R."/>
            <person name="Ravi A."/>
            <person name="Getino M."/>
            <person name="Pursley I."/>
            <person name="Horton D.L."/>
            <person name="Alikhan N.F."/>
            <person name="Baker D."/>
            <person name="Gharbi K."/>
            <person name="Hall N."/>
            <person name="Watson M."/>
            <person name="Adriaenssens E.M."/>
            <person name="Foster-Nyarko E."/>
            <person name="Jarju S."/>
            <person name="Secka A."/>
            <person name="Antonio M."/>
            <person name="Oren A."/>
            <person name="Chaudhuri R.R."/>
            <person name="La Ragione R."/>
            <person name="Hildebrand F."/>
            <person name="Pallen M.J."/>
        </authorList>
    </citation>
    <scope>NUCLEOTIDE SEQUENCE</scope>
    <source>
        <strain evidence="5">ChiHile30-977</strain>
    </source>
</reference>
<evidence type="ECO:0000256" key="2">
    <source>
        <dbReference type="ARBA" id="ARBA00023056"/>
    </source>
</evidence>
<evidence type="ECO:0000313" key="6">
    <source>
        <dbReference type="Proteomes" id="UP000886819"/>
    </source>
</evidence>
<dbReference type="InterPro" id="IPR056818">
    <property type="entry name" value="GlmU/GlgC-like_hexapep"/>
</dbReference>
<evidence type="ECO:0000256" key="1">
    <source>
        <dbReference type="ARBA" id="ARBA00010443"/>
    </source>
</evidence>
<dbReference type="Proteomes" id="UP000886819">
    <property type="component" value="Unassembled WGS sequence"/>
</dbReference>
<name>A0A9D1CIP0_9FIRM</name>
<dbReference type="SUPFAM" id="SSF51161">
    <property type="entry name" value="Trimeric LpxA-like enzymes"/>
    <property type="match status" value="1"/>
</dbReference>
<comment type="caution">
    <text evidence="5">The sequence shown here is derived from an EMBL/GenBank/DDBJ whole genome shotgun (WGS) entry which is preliminary data.</text>
</comment>
<evidence type="ECO:0000259" key="3">
    <source>
        <dbReference type="Pfam" id="PF00483"/>
    </source>
</evidence>
<dbReference type="InterPro" id="IPR011831">
    <property type="entry name" value="ADP-Glc_PPase"/>
</dbReference>
<comment type="similarity">
    <text evidence="1">Belongs to the bacterial/plant glucose-1-phosphate adenylyltransferase family.</text>
</comment>
<evidence type="ECO:0000313" key="5">
    <source>
        <dbReference type="EMBL" id="HIQ62553.1"/>
    </source>
</evidence>
<dbReference type="InterPro" id="IPR018247">
    <property type="entry name" value="EF_Hand_1_Ca_BS"/>
</dbReference>
<dbReference type="CDD" id="cd02508">
    <property type="entry name" value="ADP_Glucose_PP"/>
    <property type="match status" value="1"/>
</dbReference>
<dbReference type="CDD" id="cd04651">
    <property type="entry name" value="LbH_G1P_AT_C"/>
    <property type="match status" value="1"/>
</dbReference>
<evidence type="ECO:0000259" key="4">
    <source>
        <dbReference type="Pfam" id="PF24894"/>
    </source>
</evidence>
<dbReference type="EMBL" id="DVFI01000040">
    <property type="protein sequence ID" value="HIQ62553.1"/>
    <property type="molecule type" value="Genomic_DNA"/>
</dbReference>
<dbReference type="Gene3D" id="3.90.550.10">
    <property type="entry name" value="Spore Coat Polysaccharide Biosynthesis Protein SpsA, Chain A"/>
    <property type="match status" value="1"/>
</dbReference>
<feature type="domain" description="Nucleotidyl transferase" evidence="3">
    <location>
        <begin position="12"/>
        <end position="235"/>
    </location>
</feature>
<keyword evidence="2" id="KW-0320">Glycogen biosynthesis</keyword>
<dbReference type="NCBIfam" id="TIGR02092">
    <property type="entry name" value="glgD"/>
    <property type="match status" value="1"/>
</dbReference>
<reference evidence="5" key="1">
    <citation type="submission" date="2020-10" db="EMBL/GenBank/DDBJ databases">
        <authorList>
            <person name="Gilroy R."/>
        </authorList>
    </citation>
    <scope>NUCLEOTIDE SEQUENCE</scope>
    <source>
        <strain evidence="5">ChiHile30-977</strain>
    </source>
</reference>
<feature type="domain" description="Glucose-1-phosphate adenylyltransferase/Bifunctional protein GlmU-like C-terminal hexapeptide" evidence="4">
    <location>
        <begin position="291"/>
        <end position="360"/>
    </location>
</feature>
<keyword evidence="5" id="KW-0548">Nucleotidyltransferase</keyword>
<dbReference type="PANTHER" id="PTHR43523:SF6">
    <property type="entry name" value="GLYCOGEN BIOSYNTHESIS PROTEIN GLGD"/>
    <property type="match status" value="1"/>
</dbReference>
<dbReference type="GO" id="GO:0005978">
    <property type="term" value="P:glycogen biosynthetic process"/>
    <property type="evidence" value="ECO:0007669"/>
    <property type="project" value="UniProtKB-KW"/>
</dbReference>
<dbReference type="AlphaFoldDB" id="A0A9D1CIP0"/>
<dbReference type="Gene3D" id="2.160.10.10">
    <property type="entry name" value="Hexapeptide repeat proteins"/>
    <property type="match status" value="1"/>
</dbReference>
<dbReference type="PROSITE" id="PS00018">
    <property type="entry name" value="EF_HAND_1"/>
    <property type="match status" value="1"/>
</dbReference>
<dbReference type="SUPFAM" id="SSF53448">
    <property type="entry name" value="Nucleotide-diphospho-sugar transferases"/>
    <property type="match status" value="1"/>
</dbReference>
<proteinExistence type="inferred from homology"/>
<dbReference type="Pfam" id="PF00483">
    <property type="entry name" value="NTP_transferase"/>
    <property type="match status" value="1"/>
</dbReference>
<accession>A0A9D1CIP0</accession>
<organism evidence="5 6">
    <name type="scientific">Candidatus Avichristensenella intestinipullorum</name>
    <dbReference type="NCBI Taxonomy" id="2840693"/>
    <lineage>
        <taxon>Bacteria</taxon>
        <taxon>Bacillati</taxon>
        <taxon>Bacillota</taxon>
        <taxon>Clostridia</taxon>
        <taxon>Candidatus Avichristensenella</taxon>
    </lineage>
</organism>
<dbReference type="InterPro" id="IPR029044">
    <property type="entry name" value="Nucleotide-diphossugar_trans"/>
</dbReference>
<sequence length="378" mass="42430">MATKDLMGLIYTGENDARLRELTLTRAVAALPVVGRYRIIDFLMSNLTNAGARNVGVITQRNYHSLMDHLGSGKEWDLHGKHDGLFILPPFLTRDNVGVYGGMLDALRSNIGYLRRSRQEYVLLTDSHVVYNIDYLEMLRQHVDSGADITLLYHDAKPRLQQGVHEYRVYFDTNADGLITALEIDPVQPSFPNESLSAMIIRRELLVSIVAQTAAQGHHSFVRDVLQRSVNDQTLRVMGYRSPVRGWHIDSVQSYYRFNMDTLQADVRQELFDPRRPVYTKVRDDIAARYGDSATVSNSLVADGGRIEGTVENSIIFRGVYVAAGAIVRNSIVMQDAQVHEDAEIDNCILDKQAVIKRGGRLIGPATYPIVISKNVTI</sequence>